<dbReference type="EMBL" id="SRLO01000017">
    <property type="protein sequence ID" value="TNN86094.1"/>
    <property type="molecule type" value="Genomic_DNA"/>
</dbReference>
<organism evidence="2 3">
    <name type="scientific">Liparis tanakae</name>
    <name type="common">Tanaka's snailfish</name>
    <dbReference type="NCBI Taxonomy" id="230148"/>
    <lineage>
        <taxon>Eukaryota</taxon>
        <taxon>Metazoa</taxon>
        <taxon>Chordata</taxon>
        <taxon>Craniata</taxon>
        <taxon>Vertebrata</taxon>
        <taxon>Euteleostomi</taxon>
        <taxon>Actinopterygii</taxon>
        <taxon>Neopterygii</taxon>
        <taxon>Teleostei</taxon>
        <taxon>Neoteleostei</taxon>
        <taxon>Acanthomorphata</taxon>
        <taxon>Eupercaria</taxon>
        <taxon>Perciformes</taxon>
        <taxon>Cottioidei</taxon>
        <taxon>Cottales</taxon>
        <taxon>Liparidae</taxon>
        <taxon>Liparis</taxon>
    </lineage>
</organism>
<dbReference type="AlphaFoldDB" id="A0A4Z2J8B4"/>
<gene>
    <name evidence="2" type="ORF">EYF80_003511</name>
</gene>
<feature type="compositionally biased region" description="Low complexity" evidence="1">
    <location>
        <begin position="51"/>
        <end position="60"/>
    </location>
</feature>
<comment type="caution">
    <text evidence="2">The sequence shown here is derived from an EMBL/GenBank/DDBJ whole genome shotgun (WGS) entry which is preliminary data.</text>
</comment>
<reference evidence="2 3" key="1">
    <citation type="submission" date="2019-03" db="EMBL/GenBank/DDBJ databases">
        <title>First draft genome of Liparis tanakae, snailfish: a comprehensive survey of snailfish specific genes.</title>
        <authorList>
            <person name="Kim W."/>
            <person name="Song I."/>
            <person name="Jeong J.-H."/>
            <person name="Kim D."/>
            <person name="Kim S."/>
            <person name="Ryu S."/>
            <person name="Song J.Y."/>
            <person name="Lee S.K."/>
        </authorList>
    </citation>
    <scope>NUCLEOTIDE SEQUENCE [LARGE SCALE GENOMIC DNA]</scope>
    <source>
        <tissue evidence="2">Muscle</tissue>
    </source>
</reference>
<evidence type="ECO:0000313" key="3">
    <source>
        <dbReference type="Proteomes" id="UP000314294"/>
    </source>
</evidence>
<feature type="compositionally biased region" description="Basic and acidic residues" evidence="1">
    <location>
        <begin position="30"/>
        <end position="40"/>
    </location>
</feature>
<evidence type="ECO:0000313" key="2">
    <source>
        <dbReference type="EMBL" id="TNN86094.1"/>
    </source>
</evidence>
<sequence>MYVYNNSPDTLIWSCSGQDARVCEAGLEQGDDHKHKEASSNHRTTTELPGEAEGSASASGVSGGRFVDTRTSSWFHKEVWLLGPNSENRGVWPTVANITGDSGGQ</sequence>
<feature type="region of interest" description="Disordered" evidence="1">
    <location>
        <begin position="27"/>
        <end position="64"/>
    </location>
</feature>
<protein>
    <submittedName>
        <fullName evidence="2">Uncharacterized protein</fullName>
    </submittedName>
</protein>
<accession>A0A4Z2J8B4</accession>
<evidence type="ECO:0000256" key="1">
    <source>
        <dbReference type="SAM" id="MobiDB-lite"/>
    </source>
</evidence>
<name>A0A4Z2J8B4_9TELE</name>
<keyword evidence="3" id="KW-1185">Reference proteome</keyword>
<proteinExistence type="predicted"/>
<dbReference type="Proteomes" id="UP000314294">
    <property type="component" value="Unassembled WGS sequence"/>
</dbReference>